<dbReference type="AlphaFoldDB" id="A0A6N9USC5"/>
<evidence type="ECO:0000313" key="4">
    <source>
        <dbReference type="EMBL" id="NEB20544.1"/>
    </source>
</evidence>
<dbReference type="Pfam" id="PF03713">
    <property type="entry name" value="DUF305"/>
    <property type="match status" value="1"/>
</dbReference>
<keyword evidence="2" id="KW-0732">Signal</keyword>
<dbReference type="InterPro" id="IPR006311">
    <property type="entry name" value="TAT_signal"/>
</dbReference>
<protein>
    <submittedName>
        <fullName evidence="4">DUF305 domain-containing protein</fullName>
    </submittedName>
</protein>
<feature type="compositionally biased region" description="Basic and acidic residues" evidence="1">
    <location>
        <begin position="230"/>
        <end position="240"/>
    </location>
</feature>
<dbReference type="PANTHER" id="PTHR36933">
    <property type="entry name" value="SLL0788 PROTEIN"/>
    <property type="match status" value="1"/>
</dbReference>
<dbReference type="InterPro" id="IPR012347">
    <property type="entry name" value="Ferritin-like"/>
</dbReference>
<dbReference type="EMBL" id="JAAGMB010000650">
    <property type="protein sequence ID" value="NEB20544.1"/>
    <property type="molecule type" value="Genomic_DNA"/>
</dbReference>
<comment type="caution">
    <text evidence="4">The sequence shown here is derived from an EMBL/GenBank/DDBJ whole genome shotgun (WGS) entry which is preliminary data.</text>
</comment>
<dbReference type="RefSeq" id="WP_164142757.1">
    <property type="nucleotide sequence ID" value="NZ_JAAGMB010000650.1"/>
</dbReference>
<sequence>MTSRTSIRIRTRRTALAAATATAAFLLAACGDGDGGSGHEGPHASASAGAEAGSTAGKETGENAHNAQDVAFAQGMIPHHRQALEMARLAADRSASAGVEDLAARIEKAQDPEITTMTGWLTAWGEEVPESMPGMDHSAHSGMPGMMGDEDMAKLKEASGREFDTMFLTMMVEHHEGAVEMAGTEKAKGRYAPAKDLADAIATAQNAEITEMNKLLGKDGGNGGNGGNGKDGKHGGNGKD</sequence>
<feature type="region of interest" description="Disordered" evidence="1">
    <location>
        <begin position="213"/>
        <end position="240"/>
    </location>
</feature>
<feature type="domain" description="DUF305" evidence="3">
    <location>
        <begin position="69"/>
        <end position="216"/>
    </location>
</feature>
<dbReference type="Gene3D" id="1.20.1260.10">
    <property type="match status" value="1"/>
</dbReference>
<feature type="compositionally biased region" description="Low complexity" evidence="1">
    <location>
        <begin position="43"/>
        <end position="58"/>
    </location>
</feature>
<dbReference type="PANTHER" id="PTHR36933:SF1">
    <property type="entry name" value="SLL0788 PROTEIN"/>
    <property type="match status" value="1"/>
</dbReference>
<organism evidence="4 5">
    <name type="scientific">Streptomyces coelicoflavus</name>
    <dbReference type="NCBI Taxonomy" id="285562"/>
    <lineage>
        <taxon>Bacteria</taxon>
        <taxon>Bacillati</taxon>
        <taxon>Actinomycetota</taxon>
        <taxon>Actinomycetes</taxon>
        <taxon>Kitasatosporales</taxon>
        <taxon>Streptomycetaceae</taxon>
        <taxon>Streptomyces</taxon>
    </lineage>
</organism>
<evidence type="ECO:0000259" key="3">
    <source>
        <dbReference type="Pfam" id="PF03713"/>
    </source>
</evidence>
<gene>
    <name evidence="4" type="ORF">G3I46_29290</name>
</gene>
<keyword evidence="5" id="KW-1185">Reference proteome</keyword>
<evidence type="ECO:0000313" key="5">
    <source>
        <dbReference type="Proteomes" id="UP000469545"/>
    </source>
</evidence>
<feature type="region of interest" description="Disordered" evidence="1">
    <location>
        <begin position="35"/>
        <end position="61"/>
    </location>
</feature>
<accession>A0A6N9USC5</accession>
<proteinExistence type="predicted"/>
<evidence type="ECO:0000256" key="2">
    <source>
        <dbReference type="SAM" id="SignalP"/>
    </source>
</evidence>
<evidence type="ECO:0000256" key="1">
    <source>
        <dbReference type="SAM" id="MobiDB-lite"/>
    </source>
</evidence>
<feature type="chain" id="PRO_5038532935" evidence="2">
    <location>
        <begin position="29"/>
        <end position="240"/>
    </location>
</feature>
<reference evidence="4 5" key="1">
    <citation type="submission" date="2020-01" db="EMBL/GenBank/DDBJ databases">
        <title>Insect and environment-associated Actinomycetes.</title>
        <authorList>
            <person name="Currrie C."/>
            <person name="Chevrette M."/>
            <person name="Carlson C."/>
            <person name="Stubbendieck R."/>
            <person name="Wendt-Pienkowski E."/>
        </authorList>
    </citation>
    <scope>NUCLEOTIDE SEQUENCE [LARGE SCALE GENOMIC DNA]</scope>
    <source>
        <strain evidence="4 5">SID14172</strain>
    </source>
</reference>
<name>A0A6N9USC5_9ACTN</name>
<dbReference type="InterPro" id="IPR005183">
    <property type="entry name" value="DUF305_CopM-like"/>
</dbReference>
<dbReference type="PROSITE" id="PS51257">
    <property type="entry name" value="PROKAR_LIPOPROTEIN"/>
    <property type="match status" value="1"/>
</dbReference>
<dbReference type="Proteomes" id="UP000469545">
    <property type="component" value="Unassembled WGS sequence"/>
</dbReference>
<dbReference type="PROSITE" id="PS51318">
    <property type="entry name" value="TAT"/>
    <property type="match status" value="1"/>
</dbReference>
<feature type="signal peptide" evidence="2">
    <location>
        <begin position="1"/>
        <end position="28"/>
    </location>
</feature>
<feature type="compositionally biased region" description="Gly residues" evidence="1">
    <location>
        <begin position="218"/>
        <end position="229"/>
    </location>
</feature>